<feature type="region of interest" description="Disordered" evidence="1">
    <location>
        <begin position="94"/>
        <end position="143"/>
    </location>
</feature>
<dbReference type="Proteomes" id="UP001611383">
    <property type="component" value="Chromosome"/>
</dbReference>
<feature type="compositionally biased region" description="Acidic residues" evidence="1">
    <location>
        <begin position="98"/>
        <end position="132"/>
    </location>
</feature>
<feature type="signal peptide" evidence="2">
    <location>
        <begin position="1"/>
        <end position="19"/>
    </location>
</feature>
<feature type="chain" id="PRO_5045819889" description="DUF5666 domain-containing protein" evidence="2">
    <location>
        <begin position="20"/>
        <end position="185"/>
    </location>
</feature>
<keyword evidence="4" id="KW-1185">Reference proteome</keyword>
<gene>
    <name evidence="3" type="ORF">F0U60_02535</name>
</gene>
<evidence type="ECO:0008006" key="5">
    <source>
        <dbReference type="Google" id="ProtNLM"/>
    </source>
</evidence>
<dbReference type="EMBL" id="CP043494">
    <property type="protein sequence ID" value="WNG43096.1"/>
    <property type="molecule type" value="Genomic_DNA"/>
</dbReference>
<evidence type="ECO:0000256" key="2">
    <source>
        <dbReference type="SAM" id="SignalP"/>
    </source>
</evidence>
<name>A0ABY9WH20_9BACT</name>
<protein>
    <recommendedName>
        <fullName evidence="5">DUF5666 domain-containing protein</fullName>
    </recommendedName>
</protein>
<dbReference type="RefSeq" id="WP_395813545.1">
    <property type="nucleotide sequence ID" value="NZ_CP043494.1"/>
</dbReference>
<evidence type="ECO:0000256" key="1">
    <source>
        <dbReference type="SAM" id="MobiDB-lite"/>
    </source>
</evidence>
<reference evidence="3 4" key="1">
    <citation type="submission" date="2019-08" db="EMBL/GenBank/DDBJ databases">
        <title>Archangium and Cystobacter genomes.</title>
        <authorList>
            <person name="Chen I.-C.K."/>
            <person name="Wielgoss S."/>
        </authorList>
    </citation>
    <scope>NUCLEOTIDE SEQUENCE [LARGE SCALE GENOMIC DNA]</scope>
    <source>
        <strain evidence="3 4">Cbm 6</strain>
    </source>
</reference>
<accession>A0ABY9WH20</accession>
<organism evidence="3 4">
    <name type="scientific">Archangium minus</name>
    <dbReference type="NCBI Taxonomy" id="83450"/>
    <lineage>
        <taxon>Bacteria</taxon>
        <taxon>Pseudomonadati</taxon>
        <taxon>Myxococcota</taxon>
        <taxon>Myxococcia</taxon>
        <taxon>Myxococcales</taxon>
        <taxon>Cystobacterineae</taxon>
        <taxon>Archangiaceae</taxon>
        <taxon>Archangium</taxon>
    </lineage>
</organism>
<evidence type="ECO:0000313" key="3">
    <source>
        <dbReference type="EMBL" id="WNG43096.1"/>
    </source>
</evidence>
<proteinExistence type="predicted"/>
<keyword evidence="2" id="KW-0732">Signal</keyword>
<evidence type="ECO:0000313" key="4">
    <source>
        <dbReference type="Proteomes" id="UP001611383"/>
    </source>
</evidence>
<sequence>MKGWALILSVLLGASASWADTLFLANNSSLNGQAGYENGRFTLEARFKGEMKPSKPLFFESEAVSKVEFNDNTLNMGQRDTVLYPLARYGLLAPVEQPEPEPETETESETATETETETATETETETATETETDLPLLPVRVEKRNGNVERGSLVSITDEHVMFVDEDGNEVTLPHSKVNSVSPDR</sequence>